<dbReference type="PANTHER" id="PTHR31306:SF4">
    <property type="entry name" value="ALPHA-1,2-GALACTOSYLTRANSFERASE"/>
    <property type="match status" value="1"/>
</dbReference>
<evidence type="ECO:0000313" key="3">
    <source>
        <dbReference type="EMBL" id="EKS38754.1"/>
    </source>
</evidence>
<dbReference type="SUPFAM" id="SSF53448">
    <property type="entry name" value="Nucleotide-diphospho-sugar transferases"/>
    <property type="match status" value="1"/>
</dbReference>
<dbReference type="Gene3D" id="3.90.550.10">
    <property type="entry name" value="Spore Coat Polysaccharide Biosynthesis Protein SpsA, Chain A"/>
    <property type="match status" value="1"/>
</dbReference>
<dbReference type="GO" id="GO:0016757">
    <property type="term" value="F:glycosyltransferase activity"/>
    <property type="evidence" value="ECO:0007669"/>
    <property type="project" value="UniProtKB-KW"/>
</dbReference>
<sequence>MPRYCIVTAYEGERFARIAAQTLPRMEAYAARHGYELIVHEPDSSGLSGSWMKVPAIISALRGGFDFVVWLDIDALILRIDRDILDEVQPGADLMACWHGPDTVRLDGRPFPPHFNAGVYLIRASEWSADFFTRVLAMHATNDHPWQEQAVLHKLLGYNAALGTGPDVPNERDRAHVARLDPVWNSIPGVAMAPDPVIHHFAGLKGENRLGLIKANVDTLPIYETASPAIRSALSHQISRWAAAEHEVQNLKRSSSDQTAPAHDGQGIEIENLKRHIEKLQAPRQMLRALPGAVTRRLRQKIDDISGISSSSPDVTFNVDNRPATVQNLRPEGKLERFEGLAFSTSGEILGVATADTNAVLLYRRQADGTFENKPYFRLSGLDYPHDLSFAMCGSEELLAVAQRTGALALFEADGSGGYKSQPVFEISGAETKLTHSDGVSFVPPFNDYLAACNLGTSSISFYRRTSTSPVRFALKPDFELAHISVVHPDGLAFSQCGRWLAIANHGNGTVSVFQRRNGLFGSGKPEYGSEPVMVINDRSLRYPHSVAFTPRTNHLIVTNAGGNFFSAYAPRRSHFGLQWSKQADLQTPVTDDAIFQATNRENRMEGGPKGLAIHGRTLAVCSPEIGINIYSFEEA</sequence>
<keyword evidence="4" id="KW-1185">Reference proteome</keyword>
<dbReference type="GO" id="GO:0016020">
    <property type="term" value="C:membrane"/>
    <property type="evidence" value="ECO:0007669"/>
    <property type="project" value="InterPro"/>
</dbReference>
<organism evidence="3 4">
    <name type="scientific">Afipia clevelandensis ATCC 49720</name>
    <dbReference type="NCBI Taxonomy" id="883079"/>
    <lineage>
        <taxon>Bacteria</taxon>
        <taxon>Pseudomonadati</taxon>
        <taxon>Pseudomonadota</taxon>
        <taxon>Alphaproteobacteria</taxon>
        <taxon>Hyphomicrobiales</taxon>
        <taxon>Nitrobacteraceae</taxon>
        <taxon>Afipia</taxon>
    </lineage>
</organism>
<dbReference type="AlphaFoldDB" id="K8PDG7"/>
<evidence type="ECO:0000256" key="2">
    <source>
        <dbReference type="ARBA" id="ARBA00022679"/>
    </source>
</evidence>
<dbReference type="PATRIC" id="fig|883079.3.peg.1239"/>
<evidence type="ECO:0000256" key="1">
    <source>
        <dbReference type="ARBA" id="ARBA00022676"/>
    </source>
</evidence>
<name>K8PDG7_9BRAD</name>
<dbReference type="OrthoDB" id="8209706at2"/>
<accession>K8PDG7</accession>
<dbReference type="EMBL" id="AGWY01000006">
    <property type="protein sequence ID" value="EKS38754.1"/>
    <property type="molecule type" value="Genomic_DNA"/>
</dbReference>
<proteinExistence type="predicted"/>
<dbReference type="Proteomes" id="UP000001095">
    <property type="component" value="Unassembled WGS sequence"/>
</dbReference>
<dbReference type="GO" id="GO:0006487">
    <property type="term" value="P:protein N-linked glycosylation"/>
    <property type="evidence" value="ECO:0007669"/>
    <property type="project" value="TreeGrafter"/>
</dbReference>
<protein>
    <submittedName>
        <fullName evidence="3">Uncharacterized protein</fullName>
    </submittedName>
</protein>
<dbReference type="SUPFAM" id="SSF75011">
    <property type="entry name" value="3-carboxy-cis,cis-mucoante lactonizing enzyme"/>
    <property type="match status" value="1"/>
</dbReference>
<comment type="caution">
    <text evidence="3">The sequence shown here is derived from an EMBL/GenBank/DDBJ whole genome shotgun (WGS) entry which is preliminary data.</text>
</comment>
<dbReference type="Gene3D" id="2.130.10.10">
    <property type="entry name" value="YVTN repeat-like/Quinoprotein amine dehydrogenase"/>
    <property type="match status" value="1"/>
</dbReference>
<dbReference type="InterPro" id="IPR029044">
    <property type="entry name" value="Nucleotide-diphossugar_trans"/>
</dbReference>
<keyword evidence="1" id="KW-0328">Glycosyltransferase</keyword>
<reference evidence="3 4" key="1">
    <citation type="submission" date="2012-04" db="EMBL/GenBank/DDBJ databases">
        <title>The Genome Sequence of Afipia clevelandensis ATCC 49720.</title>
        <authorList>
            <consortium name="The Broad Institute Genome Sequencing Platform"/>
            <person name="Earl A."/>
            <person name="Ward D."/>
            <person name="Feldgarden M."/>
            <person name="Gevers D."/>
            <person name="Huys G."/>
            <person name="Walker B."/>
            <person name="Young S.K."/>
            <person name="Zeng Q."/>
            <person name="Gargeya S."/>
            <person name="Fitzgerald M."/>
            <person name="Haas B."/>
            <person name="Abouelleil A."/>
            <person name="Alvarado L."/>
            <person name="Arachchi H.M."/>
            <person name="Berlin A."/>
            <person name="Chapman S.B."/>
            <person name="Goldberg J."/>
            <person name="Griggs A."/>
            <person name="Gujja S."/>
            <person name="Hansen M."/>
            <person name="Howarth C."/>
            <person name="Imamovic A."/>
            <person name="Larimer J."/>
            <person name="McCowen C."/>
            <person name="Montmayeur A."/>
            <person name="Murphy C."/>
            <person name="Neiman D."/>
            <person name="Pearson M."/>
            <person name="Priest M."/>
            <person name="Roberts A."/>
            <person name="Saif S."/>
            <person name="Shea T."/>
            <person name="Sisk P."/>
            <person name="Sykes S."/>
            <person name="Wortman J."/>
            <person name="Nusbaum C."/>
            <person name="Birren B."/>
        </authorList>
    </citation>
    <scope>NUCLEOTIDE SEQUENCE [LARGE SCALE GENOMIC DNA]</scope>
    <source>
        <strain evidence="3 4">ATCC 49720</strain>
    </source>
</reference>
<gene>
    <name evidence="3" type="ORF">HMPREF9696_01223</name>
</gene>
<dbReference type="InterPro" id="IPR008630">
    <property type="entry name" value="Glyco_trans_34"/>
</dbReference>
<dbReference type="InterPro" id="IPR015943">
    <property type="entry name" value="WD40/YVTN_repeat-like_dom_sf"/>
</dbReference>
<evidence type="ECO:0000313" key="4">
    <source>
        <dbReference type="Proteomes" id="UP000001095"/>
    </source>
</evidence>
<dbReference type="RefSeq" id="WP_002712089.1">
    <property type="nucleotide sequence ID" value="NZ_KB375281.1"/>
</dbReference>
<dbReference type="Pfam" id="PF05637">
    <property type="entry name" value="Glyco_transf_34"/>
    <property type="match status" value="1"/>
</dbReference>
<dbReference type="PANTHER" id="PTHR31306">
    <property type="entry name" value="ALPHA-1,6-MANNOSYLTRANSFERASE MNN11-RELATED"/>
    <property type="match status" value="1"/>
</dbReference>
<dbReference type="HOGENOM" id="CLU_430022_0_0_5"/>
<keyword evidence="2" id="KW-0808">Transferase</keyword>